<proteinExistence type="predicted"/>
<name>A0A0D8J3Z1_9FIRM</name>
<keyword evidence="2" id="KW-1185">Reference proteome</keyword>
<gene>
    <name evidence="1" type="ORF">TQ39_03220</name>
</gene>
<dbReference type="Proteomes" id="UP000032483">
    <property type="component" value="Unassembled WGS sequence"/>
</dbReference>
<dbReference type="EMBL" id="JXXK01000002">
    <property type="protein sequence ID" value="KJF41221.1"/>
    <property type="molecule type" value="Genomic_DNA"/>
</dbReference>
<reference evidence="1" key="1">
    <citation type="submission" date="2015-02" db="EMBL/GenBank/DDBJ databases">
        <title>A novel member of the family Ruminococcaceae isolated from human feces.</title>
        <authorList>
            <person name="Shkoporov A.N."/>
            <person name="Chaplin A.V."/>
            <person name="Motuzova O.V."/>
            <person name="Kafarskaia L.I."/>
            <person name="Khokhlova E.V."/>
            <person name="Efimov B.A."/>
        </authorList>
    </citation>
    <scope>NUCLEOTIDE SEQUENCE [LARGE SCALE GENOMIC DNA]</scope>
    <source>
        <strain evidence="1">585-1</strain>
    </source>
</reference>
<comment type="caution">
    <text evidence="1">The sequence shown here is derived from an EMBL/GenBank/DDBJ whole genome shotgun (WGS) entry which is preliminary data.</text>
</comment>
<accession>A0A0D8J3Z1</accession>
<protein>
    <submittedName>
        <fullName evidence="1">Uncharacterized protein</fullName>
    </submittedName>
</protein>
<evidence type="ECO:0000313" key="2">
    <source>
        <dbReference type="Proteomes" id="UP000032483"/>
    </source>
</evidence>
<dbReference type="AlphaFoldDB" id="A0A0D8J3Z1"/>
<organism evidence="1 2">
    <name type="scientific">Ruthenibacterium lactatiformans</name>
    <dbReference type="NCBI Taxonomy" id="1550024"/>
    <lineage>
        <taxon>Bacteria</taxon>
        <taxon>Bacillati</taxon>
        <taxon>Bacillota</taxon>
        <taxon>Clostridia</taxon>
        <taxon>Eubacteriales</taxon>
        <taxon>Oscillospiraceae</taxon>
        <taxon>Ruthenibacterium</taxon>
    </lineage>
</organism>
<evidence type="ECO:0000313" key="1">
    <source>
        <dbReference type="EMBL" id="KJF41221.1"/>
    </source>
</evidence>
<sequence length="357" mass="39792">MALQSAYLKNPDGSPFKVLYLDPESGSVDDYLPTLAENGVDMRNILIAYTQSITEVLEFIERAKNGEDFYIPDDDGNETDEVYLDSDGKPFRPDMIVVDGASVLNLTTKTSIVEFSKKRAKVKAAAAGLTGDEKFVKIEGAGMELKDYQTVNFKGQELILDLMGSGKHYIVTARETDEKITKEINGKEVTVATGRKIPDGFKNMDYNAKTCIRMYRDEDDYTTVRAFVVKDRTGIHKAGDDIEDPSLLDYQDLIDKTSGNREFVIKNTIHEAIKTEERKYAEEIGVEQSENENEPKENTNEAEVLRDKITGMINSLSPVLKQKAKKAVADAGLPTAMRTVSDVKVLHQILKVVQDIG</sequence>